<keyword evidence="10" id="KW-0460">Magnesium</keyword>
<gene>
    <name evidence="24" type="primary">OGDH</name>
</gene>
<dbReference type="GO" id="GO:0005739">
    <property type="term" value="C:mitochondrion"/>
    <property type="evidence" value="ECO:0007669"/>
    <property type="project" value="UniProtKB-SubCell"/>
</dbReference>
<evidence type="ECO:0000256" key="14">
    <source>
        <dbReference type="ARBA" id="ARBA00023052"/>
    </source>
</evidence>
<evidence type="ECO:0000256" key="16">
    <source>
        <dbReference type="ARBA" id="ARBA00023152"/>
    </source>
</evidence>
<organism evidence="24 25">
    <name type="scientific">Salmo trutta</name>
    <name type="common">Brown trout</name>
    <dbReference type="NCBI Taxonomy" id="8032"/>
    <lineage>
        <taxon>Eukaryota</taxon>
        <taxon>Metazoa</taxon>
        <taxon>Chordata</taxon>
        <taxon>Craniata</taxon>
        <taxon>Vertebrata</taxon>
        <taxon>Euteleostomi</taxon>
        <taxon>Actinopterygii</taxon>
        <taxon>Neopterygii</taxon>
        <taxon>Teleostei</taxon>
        <taxon>Protacanthopterygii</taxon>
        <taxon>Salmoniformes</taxon>
        <taxon>Salmonidae</taxon>
        <taxon>Salmoninae</taxon>
        <taxon>Salmo</taxon>
    </lineage>
</organism>
<dbReference type="FunFam" id="1.10.287.1150:FF:000001">
    <property type="entry name" value="2-oxoglutarate dehydrogenase, mitochondrial isoform X1"/>
    <property type="match status" value="1"/>
</dbReference>
<dbReference type="FunFam" id="3.40.50.970:FF:000002">
    <property type="entry name" value="2-oxoglutarate dehydrogenase, E1 component"/>
    <property type="match status" value="1"/>
</dbReference>
<dbReference type="Gene3D" id="1.10.287.1150">
    <property type="entry name" value="TPP helical domain"/>
    <property type="match status" value="1"/>
</dbReference>
<dbReference type="InterPro" id="IPR001017">
    <property type="entry name" value="DH_E1"/>
</dbReference>
<evidence type="ECO:0000256" key="1">
    <source>
        <dbReference type="ARBA" id="ARBA00001946"/>
    </source>
</evidence>
<comment type="similarity">
    <text evidence="5">Belongs to the alpha-ketoglutarate dehydrogenase family.</text>
</comment>
<keyword evidence="7" id="KW-1017">Isopeptide bond</keyword>
<reference evidence="24" key="2">
    <citation type="submission" date="2025-09" db="UniProtKB">
        <authorList>
            <consortium name="Ensembl"/>
        </authorList>
    </citation>
    <scope>IDENTIFICATION</scope>
</reference>
<sequence length="1020" mass="115269">MQRLRTTVARLRPITATQTAKSQSQARPTAVGGALRTFEPMRSYTASVSAEPFLNGTSSNYVEEMYYAWLENPRSVHKSWDIFFRNANTGASPGAAYQSPPPLGGAALGLANAQVMVRAQPNVEKLVEDHLAVQSLVRAYQVRGHHVVQLDPLGILAGPPSSDIITSSDKLGFYGLDESDLDKVFRLPTSTFIGGSESIRRIVYNTHLMAYCQSIGVEFMFINDLEQCQWIRQKFERPGVMQFTLEEKRTLLTRMVRSTKFEEFLQRKWSSEKRFGLEGCESLIPALKTIIDKSSMNGVESIIMGMPHRGRLNVLANVIRKELDQIFCQFDSKLEAADEGSGDVKYHLGMWHRRINRVTDRNITLSLMANPSHLEAVDPVVQGKTKAEQFYCGDTEGKRVMSILIHGDAAFAGQGVVYETFHLSDLPSYTTHGTVHVVVNNQIGFTTDPRVARSSSYPTDVAKVVNAPIFHVNADDPEAVMYVCNVAAEWRATFHKDVVVDLVCYRRNGHNEMDEPMFTQPLMYKQIKKQKGVLQKYSEKLLAEGAVSRQDYEEEIAKYDKICEEAHARSKDKKILHIKHWLDSPWPGFFNVDGQPKTMTSLSTGLPEEELVHIGYIASSVPVEDFTIHRGLSRILKGRAVMVGQRVCDWALGEYMAFGSLLKEGTHIRLSGQDVERGTFSHRHHVLHDQKIDRRICIPMNHVSPNQAPYTVCNSSLSEYGVLGFELGFAMASPNALVLWEAQFGDFHNTAQCIIDQFICPGQAKWVRQNGIVLLLPHGMEGMGPEHSSARPERFLQMCNEDPDTYPIFSAEEFAVRQLYDCNWIIVNCSTPANYFHVLRRQILQPFRKPLIVFTPKSLLRHPEAKSSFDDMLPGTHFQRLIPDSGPVCEKPEGVKRIVFCTGKVYYELTRERNNRGNDDTVAITRIEQLSPFPFDQVKVETDRYPNADLVWCQEEHKNQGYYDYVKPRLRTTVDRTRPVWYAGRGPAAAPATGNKAAHLVELQRFLDTAFNLDAFTEQS</sequence>
<keyword evidence="9" id="KW-0106">Calcium</keyword>
<keyword evidence="12" id="KW-0809">Transit peptide</keyword>
<dbReference type="Gene3D" id="3.40.50.12470">
    <property type="match status" value="1"/>
</dbReference>
<dbReference type="GO" id="GO:0030976">
    <property type="term" value="F:thiamine pyrophosphate binding"/>
    <property type="evidence" value="ECO:0007669"/>
    <property type="project" value="InterPro"/>
</dbReference>
<keyword evidence="8" id="KW-0479">Metal-binding</keyword>
<dbReference type="GO" id="GO:0004591">
    <property type="term" value="F:oxoglutarate dehydrogenase (succinyl-transferring) activity"/>
    <property type="evidence" value="ECO:0007669"/>
    <property type="project" value="UniProtKB-EC"/>
</dbReference>
<evidence type="ECO:0000313" key="24">
    <source>
        <dbReference type="Ensembl" id="ENSSTUP00000107759.1"/>
    </source>
</evidence>
<accession>A0A674EIS7</accession>
<evidence type="ECO:0000256" key="5">
    <source>
        <dbReference type="ARBA" id="ARBA00006936"/>
    </source>
</evidence>
<evidence type="ECO:0000256" key="17">
    <source>
        <dbReference type="ARBA" id="ARBA00023242"/>
    </source>
</evidence>
<dbReference type="InterPro" id="IPR011603">
    <property type="entry name" value="2oxoglutarate_DH_E1"/>
</dbReference>
<keyword evidence="16" id="KW-0324">Glycolysis</keyword>
<dbReference type="NCBIfam" id="NF006914">
    <property type="entry name" value="PRK09404.1"/>
    <property type="match status" value="1"/>
</dbReference>
<dbReference type="InterPro" id="IPR005475">
    <property type="entry name" value="Transketolase-like_Pyr-bd"/>
</dbReference>
<evidence type="ECO:0000259" key="23">
    <source>
        <dbReference type="SMART" id="SM00861"/>
    </source>
</evidence>
<comment type="cofactor">
    <cofactor evidence="2">
        <name>thiamine diphosphate</name>
        <dbReference type="ChEBI" id="CHEBI:58937"/>
    </cofactor>
</comment>
<name>A0A674EIS7_SALTR</name>
<dbReference type="GO" id="GO:0045252">
    <property type="term" value="C:oxoglutarate dehydrogenase complex"/>
    <property type="evidence" value="ECO:0007669"/>
    <property type="project" value="TreeGrafter"/>
</dbReference>
<feature type="domain" description="Transketolase-like pyrimidine-binding" evidence="23">
    <location>
        <begin position="648"/>
        <end position="862"/>
    </location>
</feature>
<evidence type="ECO:0000256" key="21">
    <source>
        <dbReference type="ARBA" id="ARBA00042799"/>
    </source>
</evidence>
<evidence type="ECO:0000256" key="11">
    <source>
        <dbReference type="ARBA" id="ARBA00022843"/>
    </source>
</evidence>
<dbReference type="Gene3D" id="3.40.50.11610">
    <property type="entry name" value="Multifunctional 2-oxoglutarate metabolism enzyme, C-terminal domain"/>
    <property type="match status" value="1"/>
</dbReference>
<evidence type="ECO:0000256" key="2">
    <source>
        <dbReference type="ARBA" id="ARBA00001964"/>
    </source>
</evidence>
<evidence type="ECO:0000256" key="22">
    <source>
        <dbReference type="ARBA" id="ARBA00051042"/>
    </source>
</evidence>
<evidence type="ECO:0000256" key="4">
    <source>
        <dbReference type="ARBA" id="ARBA00004173"/>
    </source>
</evidence>
<evidence type="ECO:0000313" key="25">
    <source>
        <dbReference type="Proteomes" id="UP000472277"/>
    </source>
</evidence>
<evidence type="ECO:0000256" key="15">
    <source>
        <dbReference type="ARBA" id="ARBA00023128"/>
    </source>
</evidence>
<dbReference type="InterPro" id="IPR029061">
    <property type="entry name" value="THDP-binding"/>
</dbReference>
<reference evidence="24" key="1">
    <citation type="submission" date="2025-08" db="UniProtKB">
        <authorList>
            <consortium name="Ensembl"/>
        </authorList>
    </citation>
    <scope>IDENTIFICATION</scope>
</reference>
<evidence type="ECO:0000256" key="7">
    <source>
        <dbReference type="ARBA" id="ARBA00022499"/>
    </source>
</evidence>
<dbReference type="InterPro" id="IPR031717">
    <property type="entry name" value="ODO-1/KGD_C"/>
</dbReference>
<dbReference type="GO" id="GO:0046872">
    <property type="term" value="F:metal ion binding"/>
    <property type="evidence" value="ECO:0007669"/>
    <property type="project" value="UniProtKB-KW"/>
</dbReference>
<evidence type="ECO:0000256" key="9">
    <source>
        <dbReference type="ARBA" id="ARBA00022837"/>
    </source>
</evidence>
<dbReference type="Pfam" id="PF02779">
    <property type="entry name" value="Transket_pyr"/>
    <property type="match status" value="1"/>
</dbReference>
<dbReference type="EC" id="1.2.4.2" evidence="6"/>
<proteinExistence type="inferred from homology"/>
<keyword evidence="17" id="KW-0539">Nucleus</keyword>
<dbReference type="InterPro" id="IPR032106">
    <property type="entry name" value="2-oxogl_dehyd_N"/>
</dbReference>
<protein>
    <recommendedName>
        <fullName evidence="19">2-oxoglutarate dehydrogenase complex component E1</fullName>
        <ecNumber evidence="6">1.2.4.2</ecNumber>
    </recommendedName>
    <alternativeName>
        <fullName evidence="20">2-oxoglutarate dehydrogenase, mitochondrial</fullName>
    </alternativeName>
    <alternativeName>
        <fullName evidence="18">Alpha-ketoglutarate dehydrogenase</fullName>
    </alternativeName>
    <alternativeName>
        <fullName evidence="21">Thiamine diphosphate (ThDP)-dependent 2-oxoglutarate dehydrogenase</fullName>
    </alternativeName>
</protein>
<dbReference type="SMART" id="SM00861">
    <property type="entry name" value="Transket_pyr"/>
    <property type="match status" value="1"/>
</dbReference>
<keyword evidence="13" id="KW-0560">Oxidoreductase</keyword>
<dbReference type="GeneTree" id="ENSGT00950000183125"/>
<dbReference type="Ensembl" id="ENSSTUT00000115435.1">
    <property type="protein sequence ID" value="ENSSTUP00000107759.1"/>
    <property type="gene ID" value="ENSSTUG00000047866.1"/>
</dbReference>
<dbReference type="Pfam" id="PF16078">
    <property type="entry name" value="2-oxogl_dehyd_N"/>
    <property type="match status" value="1"/>
</dbReference>
<keyword evidence="14" id="KW-0786">Thiamine pyrophosphate</keyword>
<dbReference type="FunFam" id="3.40.50.11610:FF:000003">
    <property type="entry name" value="2-oxoglutarate dehydrogenase, isoform X4"/>
    <property type="match status" value="1"/>
</dbReference>
<comment type="catalytic activity">
    <reaction evidence="22">
        <text>N(6)-[(R)-lipoyl]-L-lysyl-[protein] + 2-oxoglutarate + H(+) = N(6)-[(R)-S(8)-succinyldihydrolipoyl]-L-lysyl-[protein] + CO2</text>
        <dbReference type="Rhea" id="RHEA:12188"/>
        <dbReference type="Rhea" id="RHEA-COMP:10474"/>
        <dbReference type="Rhea" id="RHEA-COMP:20092"/>
        <dbReference type="ChEBI" id="CHEBI:15378"/>
        <dbReference type="ChEBI" id="CHEBI:16526"/>
        <dbReference type="ChEBI" id="CHEBI:16810"/>
        <dbReference type="ChEBI" id="CHEBI:83099"/>
        <dbReference type="ChEBI" id="CHEBI:83120"/>
        <dbReference type="EC" id="1.2.4.2"/>
    </reaction>
    <physiologicalReaction direction="left-to-right" evidence="22">
        <dbReference type="Rhea" id="RHEA:12189"/>
    </physiologicalReaction>
</comment>
<evidence type="ECO:0000256" key="13">
    <source>
        <dbReference type="ARBA" id="ARBA00023002"/>
    </source>
</evidence>
<evidence type="ECO:0000256" key="19">
    <source>
        <dbReference type="ARBA" id="ARBA00040429"/>
    </source>
</evidence>
<dbReference type="PIRSF" id="PIRSF000157">
    <property type="entry name" value="Oxoglu_dh_E1"/>
    <property type="match status" value="1"/>
</dbReference>
<evidence type="ECO:0000256" key="10">
    <source>
        <dbReference type="ARBA" id="ARBA00022842"/>
    </source>
</evidence>
<evidence type="ECO:0000256" key="8">
    <source>
        <dbReference type="ARBA" id="ARBA00022723"/>
    </source>
</evidence>
<dbReference type="Pfam" id="PF16870">
    <property type="entry name" value="OxoGdeHyase_C"/>
    <property type="match status" value="1"/>
</dbReference>
<dbReference type="SUPFAM" id="SSF52518">
    <property type="entry name" value="Thiamin diphosphate-binding fold (THDP-binding)"/>
    <property type="match status" value="2"/>
</dbReference>
<keyword evidence="11" id="KW-0832">Ubl conjugation</keyword>
<keyword evidence="25" id="KW-1185">Reference proteome</keyword>
<keyword evidence="15" id="KW-0496">Mitochondrion</keyword>
<comment type="cofactor">
    <cofactor evidence="1">
        <name>Mg(2+)</name>
        <dbReference type="ChEBI" id="CHEBI:18420"/>
    </cofactor>
</comment>
<dbReference type="Gene3D" id="3.40.50.970">
    <property type="match status" value="1"/>
</dbReference>
<comment type="subcellular location">
    <subcellularLocation>
        <location evidence="4">Mitochondrion</location>
    </subcellularLocation>
    <subcellularLocation>
        <location evidence="3">Nucleus</location>
    </subcellularLocation>
</comment>
<evidence type="ECO:0000256" key="20">
    <source>
        <dbReference type="ARBA" id="ARBA00041946"/>
    </source>
</evidence>
<dbReference type="InterPro" id="IPR042179">
    <property type="entry name" value="KGD_C_sf"/>
</dbReference>
<evidence type="ECO:0000256" key="6">
    <source>
        <dbReference type="ARBA" id="ARBA00012280"/>
    </source>
</evidence>
<dbReference type="GO" id="GO:0006099">
    <property type="term" value="P:tricarboxylic acid cycle"/>
    <property type="evidence" value="ECO:0007669"/>
    <property type="project" value="TreeGrafter"/>
</dbReference>
<dbReference type="CDD" id="cd02016">
    <property type="entry name" value="TPP_E1_OGDC_like"/>
    <property type="match status" value="1"/>
</dbReference>
<dbReference type="PANTHER" id="PTHR23152:SF7">
    <property type="entry name" value="2-OXOGLUTARATE DEHYDROGENASE COMPLEX COMPONENT E1"/>
    <property type="match status" value="1"/>
</dbReference>
<dbReference type="Pfam" id="PF00676">
    <property type="entry name" value="E1_dh"/>
    <property type="match status" value="1"/>
</dbReference>
<evidence type="ECO:0000256" key="3">
    <source>
        <dbReference type="ARBA" id="ARBA00004123"/>
    </source>
</evidence>
<dbReference type="NCBIfam" id="NF008907">
    <property type="entry name" value="PRK12270.1"/>
    <property type="match status" value="1"/>
</dbReference>
<dbReference type="GO" id="GO:0005634">
    <property type="term" value="C:nucleus"/>
    <property type="evidence" value="ECO:0007669"/>
    <property type="project" value="UniProtKB-SubCell"/>
</dbReference>
<dbReference type="GO" id="GO:0006096">
    <property type="term" value="P:glycolytic process"/>
    <property type="evidence" value="ECO:0007669"/>
    <property type="project" value="UniProtKB-KW"/>
</dbReference>
<dbReference type="NCBIfam" id="TIGR00239">
    <property type="entry name" value="2oxo_dh_E1"/>
    <property type="match status" value="1"/>
</dbReference>
<evidence type="ECO:0000256" key="18">
    <source>
        <dbReference type="ARBA" id="ARBA00030680"/>
    </source>
</evidence>
<evidence type="ECO:0000256" key="12">
    <source>
        <dbReference type="ARBA" id="ARBA00022946"/>
    </source>
</evidence>
<dbReference type="FunFam" id="3.40.50.12470:FF:000007">
    <property type="entry name" value="2-oxoglutarate dehydrogenase e1 mitochondrial"/>
    <property type="match status" value="1"/>
</dbReference>
<dbReference type="Proteomes" id="UP000472277">
    <property type="component" value="Chromosome 23"/>
</dbReference>
<dbReference type="AlphaFoldDB" id="A0A674EIS7"/>
<dbReference type="PANTHER" id="PTHR23152">
    <property type="entry name" value="2-OXOGLUTARATE DEHYDROGENASE"/>
    <property type="match status" value="1"/>
</dbReference>